<organism evidence="12 13">
    <name type="scientific">Paramagnetospirillum marisnigri</name>
    <dbReference type="NCBI Taxonomy" id="1285242"/>
    <lineage>
        <taxon>Bacteria</taxon>
        <taxon>Pseudomonadati</taxon>
        <taxon>Pseudomonadota</taxon>
        <taxon>Alphaproteobacteria</taxon>
        <taxon>Rhodospirillales</taxon>
        <taxon>Magnetospirillaceae</taxon>
        <taxon>Paramagnetospirillum</taxon>
    </lineage>
</organism>
<dbReference type="SUPFAM" id="SSF52317">
    <property type="entry name" value="Class I glutamine amidotransferase-like"/>
    <property type="match status" value="1"/>
</dbReference>
<dbReference type="InterPro" id="IPR002586">
    <property type="entry name" value="CobQ/CobB/MinD/ParA_Nub-bd_dom"/>
</dbReference>
<evidence type="ECO:0000313" key="12">
    <source>
        <dbReference type="EMBL" id="OAN53176.1"/>
    </source>
</evidence>
<dbReference type="PANTHER" id="PTHR43873">
    <property type="entry name" value="COBYRINATE A,C-DIAMIDE SYNTHASE"/>
    <property type="match status" value="1"/>
</dbReference>
<dbReference type="PANTHER" id="PTHR43873:SF1">
    <property type="entry name" value="COBYRINATE A,C-DIAMIDE SYNTHASE"/>
    <property type="match status" value="1"/>
</dbReference>
<proteinExistence type="inferred from homology"/>
<keyword evidence="7 9" id="KW-0460">Magnesium</keyword>
<dbReference type="Gene3D" id="3.40.50.300">
    <property type="entry name" value="P-loop containing nucleotide triphosphate hydrolases"/>
    <property type="match status" value="1"/>
</dbReference>
<gene>
    <name evidence="9" type="primary">cbiA</name>
    <name evidence="12" type="ORF">A6A04_14585</name>
</gene>
<dbReference type="InterPro" id="IPR029062">
    <property type="entry name" value="Class_I_gatase-like"/>
</dbReference>
<dbReference type="InterPro" id="IPR027417">
    <property type="entry name" value="P-loop_NTPase"/>
</dbReference>
<reference evidence="12 13" key="1">
    <citation type="submission" date="2016-04" db="EMBL/GenBank/DDBJ databases">
        <title>Draft genome sequence of freshwater magnetotactic bacteria Magnetospirillum marisnigri SP-1 and Magnetospirillum moscoviense BB-1.</title>
        <authorList>
            <person name="Koziaeva V."/>
            <person name="Dziuba M.V."/>
            <person name="Ivanov T.M."/>
            <person name="Kuznetsov B."/>
            <person name="Grouzdev D.S."/>
        </authorList>
    </citation>
    <scope>NUCLEOTIDE SEQUENCE [LARGE SCALE GENOMIC DNA]</scope>
    <source>
        <strain evidence="12 13">SP-1</strain>
    </source>
</reference>
<evidence type="ECO:0000313" key="13">
    <source>
        <dbReference type="Proteomes" id="UP000078428"/>
    </source>
</evidence>
<feature type="active site" description="Nucleophile" evidence="9">
    <location>
        <position position="332"/>
    </location>
</feature>
<comment type="cofactor">
    <cofactor evidence="1 9">
        <name>Mg(2+)</name>
        <dbReference type="ChEBI" id="CHEBI:18420"/>
    </cofactor>
</comment>
<comment type="miscellaneous">
    <text evidence="9">The a and c carboxylates of cobyrinate are activated for nucleophilic attack via formation of a phosphorylated intermediate by ATP. CbiA catalyzes first the amidation of the c-carboxylate, and then that of the a-carboxylate.</text>
</comment>
<name>A0A178MWA5_9PROT</name>
<feature type="site" description="Increases nucleophilicity of active site Cys" evidence="9">
    <location>
        <position position="434"/>
    </location>
</feature>
<evidence type="ECO:0000256" key="7">
    <source>
        <dbReference type="ARBA" id="ARBA00022842"/>
    </source>
</evidence>
<dbReference type="HAMAP" id="MF_00027">
    <property type="entry name" value="CobB_CbiA"/>
    <property type="match status" value="1"/>
</dbReference>
<feature type="domain" description="CobQ/CobB/MinD/ParA nucleotide binding" evidence="10">
    <location>
        <begin position="5"/>
        <end position="194"/>
    </location>
</feature>
<evidence type="ECO:0000259" key="10">
    <source>
        <dbReference type="Pfam" id="PF01656"/>
    </source>
</evidence>
<comment type="caution">
    <text evidence="12">The sequence shown here is derived from an EMBL/GenBank/DDBJ whole genome shotgun (WGS) entry which is preliminary data.</text>
</comment>
<comment type="domain">
    <text evidence="9">Comprises of two domains. The C-terminal domain contains the binding site for glutamine and catalyzes the hydrolysis of this substrate to glutamate and ammonia. The N-terminal domain is anticipated to bind ATP and cobyrinate and catalyzes the ultimate synthesis of the diamide product. The ammonia produced via the glutaminase domain is probably translocated to the adjacent domain via a molecular tunnel, where it reacts with an activated intermediate.</text>
</comment>
<dbReference type="NCBIfam" id="NF002204">
    <property type="entry name" value="PRK01077.1"/>
    <property type="match status" value="1"/>
</dbReference>
<evidence type="ECO:0000256" key="5">
    <source>
        <dbReference type="ARBA" id="ARBA00022741"/>
    </source>
</evidence>
<dbReference type="EMBL" id="LWQT01000040">
    <property type="protein sequence ID" value="OAN53176.1"/>
    <property type="molecule type" value="Genomic_DNA"/>
</dbReference>
<comment type="pathway">
    <text evidence="9">Cofactor biosynthesis; adenosylcobalamin biosynthesis; cob(II)yrinate a,c-diamide from sirohydrochlorin (anaerobic route): step 10/10.</text>
</comment>
<dbReference type="PROSITE" id="PS51274">
    <property type="entry name" value="GATASE_COBBQ"/>
    <property type="match status" value="1"/>
</dbReference>
<keyword evidence="6 9" id="KW-0067">ATP-binding</keyword>
<evidence type="ECO:0000259" key="11">
    <source>
        <dbReference type="Pfam" id="PF07685"/>
    </source>
</evidence>
<dbReference type="RefSeq" id="WP_068490353.1">
    <property type="nucleotide sequence ID" value="NZ_LWQT01000040.1"/>
</dbReference>
<dbReference type="GO" id="GO:0005524">
    <property type="term" value="F:ATP binding"/>
    <property type="evidence" value="ECO:0007669"/>
    <property type="project" value="UniProtKB-UniRule"/>
</dbReference>
<dbReference type="Pfam" id="PF01656">
    <property type="entry name" value="CbiA"/>
    <property type="match status" value="1"/>
</dbReference>
<dbReference type="AlphaFoldDB" id="A0A178MWA5"/>
<keyword evidence="3 9" id="KW-0169">Cobalamin biosynthesis</keyword>
<dbReference type="InterPro" id="IPR011698">
    <property type="entry name" value="GATase_3"/>
</dbReference>
<dbReference type="SUPFAM" id="SSF52540">
    <property type="entry name" value="P-loop containing nucleoside triphosphate hydrolases"/>
    <property type="match status" value="1"/>
</dbReference>
<dbReference type="OrthoDB" id="9764035at2"/>
<evidence type="ECO:0000256" key="4">
    <source>
        <dbReference type="ARBA" id="ARBA00022598"/>
    </source>
</evidence>
<dbReference type="GO" id="GO:0009236">
    <property type="term" value="P:cobalamin biosynthetic process"/>
    <property type="evidence" value="ECO:0007669"/>
    <property type="project" value="UniProtKB-UniRule"/>
</dbReference>
<keyword evidence="13" id="KW-1185">Reference proteome</keyword>
<dbReference type="Proteomes" id="UP000078428">
    <property type="component" value="Unassembled WGS sequence"/>
</dbReference>
<evidence type="ECO:0000256" key="3">
    <source>
        <dbReference type="ARBA" id="ARBA00022573"/>
    </source>
</evidence>
<dbReference type="EC" id="6.3.5.11" evidence="9"/>
<evidence type="ECO:0000256" key="1">
    <source>
        <dbReference type="ARBA" id="ARBA00001946"/>
    </source>
</evidence>
<dbReference type="NCBIfam" id="TIGR00379">
    <property type="entry name" value="cobB"/>
    <property type="match status" value="1"/>
</dbReference>
<comment type="similarity">
    <text evidence="2">Belongs to the CobB/CobQ family. CobQ subfamily.</text>
</comment>
<evidence type="ECO:0000256" key="2">
    <source>
        <dbReference type="ARBA" id="ARBA00006205"/>
    </source>
</evidence>
<dbReference type="GO" id="GO:0042242">
    <property type="term" value="F:cobyrinic acid a,c-diamide synthase activity"/>
    <property type="evidence" value="ECO:0007669"/>
    <property type="project" value="UniProtKB-UniRule"/>
</dbReference>
<dbReference type="Pfam" id="PF07685">
    <property type="entry name" value="GATase_3"/>
    <property type="match status" value="1"/>
</dbReference>
<comment type="function">
    <text evidence="9">Catalyzes the ATP-dependent amidation of the two carboxylate groups at positions a and c of cobyrinate, using either L-glutamine or ammonia as the nitrogen source.</text>
</comment>
<evidence type="ECO:0000256" key="6">
    <source>
        <dbReference type="ARBA" id="ARBA00022840"/>
    </source>
</evidence>
<dbReference type="STRING" id="1285242.A6A04_14585"/>
<evidence type="ECO:0000256" key="9">
    <source>
        <dbReference type="HAMAP-Rule" id="MF_00027"/>
    </source>
</evidence>
<dbReference type="UniPathway" id="UPA00148">
    <property type="reaction ID" value="UER00231"/>
</dbReference>
<protein>
    <recommendedName>
        <fullName evidence="9">Cobyrinate a,c-diamide synthase</fullName>
        <ecNumber evidence="9">6.3.5.11</ecNumber>
    </recommendedName>
    <alternativeName>
        <fullName evidence="9">Cobyrinic acid a,c-diamide synthetase</fullName>
    </alternativeName>
</protein>
<evidence type="ECO:0000256" key="8">
    <source>
        <dbReference type="ARBA" id="ARBA00022962"/>
    </source>
</evidence>
<feature type="domain" description="CobB/CobQ-like glutamine amidotransferase" evidence="11">
    <location>
        <begin position="249"/>
        <end position="436"/>
    </location>
</feature>
<keyword evidence="5 9" id="KW-0547">Nucleotide-binding</keyword>
<keyword evidence="4 9" id="KW-0436">Ligase</keyword>
<dbReference type="Gene3D" id="3.40.50.880">
    <property type="match status" value="1"/>
</dbReference>
<comment type="similarity">
    <text evidence="9">Belongs to the CobB/CbiA family.</text>
</comment>
<accession>A0A178MWA5</accession>
<dbReference type="InterPro" id="IPR004484">
    <property type="entry name" value="CbiA/CobB_synth"/>
</dbReference>
<keyword evidence="8 9" id="KW-0315">Glutamine amidotransferase</keyword>
<sequence length="439" mass="44804">MTRGLIIAAPSSGSGKTSVTLGLLRLLAGRGFAVASAKVGPDYIDPAFHASASGRPCFNLDSWAMRPQTVAGLAGRLAQGAELLICEGVMGLFDGAFVPVGQPDGSTADLACLTGWPVVMVIDGRGMTGSAAAVLAGFACLRPGVRVAGVVFNRVMGERHKAAIAEACRAACPEVRLLGFLPPDPGLEIPSRHLGLVQACERTDLPAFLDGAAELVGRHLDLDGLMELAEPSCLAAGPPSPPLAPPGGRIAVASDAAFAFCYASVLEGWRDAGAEVMPFSPLADQAPDPSADAVYLPGGYPELHAGRLAGNAGFLGGLRAAAARGAAVFGECGGYMVLGRGLEDAKGERHAMAGLLGLETSFAKRKIHLGYRRARLLAAGPVGQAGQGFRGHEFHYATVLSEAGSPLFHIQDAAGTALGTCGLAAGPVAGSFIHLIDRT</sequence>
<comment type="catalytic activity">
    <reaction evidence="9">
        <text>cob(II)yrinate + 2 L-glutamine + 2 ATP + 2 H2O = cob(II)yrinate a,c diamide + 2 L-glutamate + 2 ADP + 2 phosphate + 2 H(+)</text>
        <dbReference type="Rhea" id="RHEA:26289"/>
        <dbReference type="ChEBI" id="CHEBI:15377"/>
        <dbReference type="ChEBI" id="CHEBI:15378"/>
        <dbReference type="ChEBI" id="CHEBI:29985"/>
        <dbReference type="ChEBI" id="CHEBI:30616"/>
        <dbReference type="ChEBI" id="CHEBI:43474"/>
        <dbReference type="ChEBI" id="CHEBI:58359"/>
        <dbReference type="ChEBI" id="CHEBI:58537"/>
        <dbReference type="ChEBI" id="CHEBI:58894"/>
        <dbReference type="ChEBI" id="CHEBI:456216"/>
        <dbReference type="EC" id="6.3.5.11"/>
    </reaction>
</comment>